<dbReference type="RefSeq" id="WP_386832704.1">
    <property type="nucleotide sequence ID" value="NZ_JBHUNP010000001.1"/>
</dbReference>
<dbReference type="EMBL" id="JBHUNP010000001">
    <property type="protein sequence ID" value="MFD2647685.1"/>
    <property type="molecule type" value="Genomic_DNA"/>
</dbReference>
<dbReference type="InterPro" id="IPR005715">
    <property type="entry name" value="Glu_5kinase/COase_Synthase"/>
</dbReference>
<dbReference type="Pfam" id="PF00696">
    <property type="entry name" value="AA_kinase"/>
    <property type="match status" value="1"/>
</dbReference>
<dbReference type="InterPro" id="IPR036974">
    <property type="entry name" value="PUA_sf"/>
</dbReference>
<evidence type="ECO:0000256" key="5">
    <source>
        <dbReference type="ARBA" id="ARBA00022741"/>
    </source>
</evidence>
<dbReference type="PIRSF" id="PIRSF000729">
    <property type="entry name" value="GK"/>
    <property type="match status" value="1"/>
</dbReference>
<dbReference type="HAMAP" id="MF_00456">
    <property type="entry name" value="ProB"/>
    <property type="match status" value="1"/>
</dbReference>
<keyword evidence="1 8" id="KW-0963">Cytoplasm</keyword>
<dbReference type="InterPro" id="IPR015947">
    <property type="entry name" value="PUA-like_sf"/>
</dbReference>
<evidence type="ECO:0000256" key="4">
    <source>
        <dbReference type="ARBA" id="ARBA00022679"/>
    </source>
</evidence>
<dbReference type="GO" id="GO:0004349">
    <property type="term" value="F:glutamate 5-kinase activity"/>
    <property type="evidence" value="ECO:0007669"/>
    <property type="project" value="UniProtKB-EC"/>
</dbReference>
<keyword evidence="5 8" id="KW-0547">Nucleotide-binding</keyword>
<feature type="domain" description="PUA" evidence="9">
    <location>
        <begin position="279"/>
        <end position="361"/>
    </location>
</feature>
<evidence type="ECO:0000256" key="7">
    <source>
        <dbReference type="ARBA" id="ARBA00022840"/>
    </source>
</evidence>
<dbReference type="InterPro" id="IPR036393">
    <property type="entry name" value="AceGlu_kinase-like_sf"/>
</dbReference>
<dbReference type="CDD" id="cd04242">
    <property type="entry name" value="AAK_G5K_ProB"/>
    <property type="match status" value="1"/>
</dbReference>
<name>A0ABW5QJ56_9HYPH</name>
<dbReference type="InterPro" id="IPR002478">
    <property type="entry name" value="PUA"/>
</dbReference>
<feature type="binding site" evidence="8">
    <location>
        <begin position="172"/>
        <end position="173"/>
    </location>
    <ligand>
        <name>ATP</name>
        <dbReference type="ChEBI" id="CHEBI:30616"/>
    </ligand>
</feature>
<evidence type="ECO:0000313" key="11">
    <source>
        <dbReference type="Proteomes" id="UP001597521"/>
    </source>
</evidence>
<sequence>MTPLAAYRRLTIKIGSALLVDKAGKLRAEWLAALAEDIAALKAEGREIVIVSSGAIALGRGLLGLSAVSLTLEQSQAAASAGQIALSQAWAEALGRHGIVTGQILITPNITEERRYYLNARTTITTLLGLGAIPIINENDSVATAEIRYGDNDRLSARVATMIEADCLVLLSDIDGLYTAPPARDPDAEHIPVVKAITPAIEAMAGGAASHLSRGGMTTKVEAGKIATLAGTAMIIAKGTELHPLRTLTEGGRHTLFHASSSRAQARKRWIMGTLAVAGTLEIDAGAVSALRQGRSLLPVGVTRISGEFERGDTLAIVDPDGHEIARGLAGLDSEDARLVMGKKSEMVQDLLGVGTRATLVHRDNLVLVGAKEEA</sequence>
<feature type="binding site" evidence="8">
    <location>
        <position position="53"/>
    </location>
    <ligand>
        <name>substrate</name>
    </ligand>
</feature>
<comment type="catalytic activity">
    <reaction evidence="8">
        <text>L-glutamate + ATP = L-glutamyl 5-phosphate + ADP</text>
        <dbReference type="Rhea" id="RHEA:14877"/>
        <dbReference type="ChEBI" id="CHEBI:29985"/>
        <dbReference type="ChEBI" id="CHEBI:30616"/>
        <dbReference type="ChEBI" id="CHEBI:58274"/>
        <dbReference type="ChEBI" id="CHEBI:456216"/>
        <dbReference type="EC" id="2.7.2.11"/>
    </reaction>
</comment>
<evidence type="ECO:0000313" key="10">
    <source>
        <dbReference type="EMBL" id="MFD2647685.1"/>
    </source>
</evidence>
<dbReference type="Gene3D" id="2.30.130.10">
    <property type="entry name" value="PUA domain"/>
    <property type="match status" value="1"/>
</dbReference>
<proteinExistence type="inferred from homology"/>
<dbReference type="InterPro" id="IPR001057">
    <property type="entry name" value="Glu/AcGlu_kinase"/>
</dbReference>
<dbReference type="InterPro" id="IPR019797">
    <property type="entry name" value="Glutamate_5-kinase_CS"/>
</dbReference>
<dbReference type="SUPFAM" id="SSF53633">
    <property type="entry name" value="Carbamate kinase-like"/>
    <property type="match status" value="1"/>
</dbReference>
<keyword evidence="4 8" id="KW-0808">Transferase</keyword>
<keyword evidence="2 8" id="KW-0028">Amino-acid biosynthesis</keyword>
<dbReference type="PROSITE" id="PS50890">
    <property type="entry name" value="PUA"/>
    <property type="match status" value="1"/>
</dbReference>
<gene>
    <name evidence="8 10" type="primary">proB</name>
    <name evidence="10" type="ORF">ACFSX5_07780</name>
</gene>
<organism evidence="10 11">
    <name type="scientific">Devosia albogilva</name>
    <dbReference type="NCBI Taxonomy" id="429726"/>
    <lineage>
        <taxon>Bacteria</taxon>
        <taxon>Pseudomonadati</taxon>
        <taxon>Pseudomonadota</taxon>
        <taxon>Alphaproteobacteria</taxon>
        <taxon>Hyphomicrobiales</taxon>
        <taxon>Devosiaceae</taxon>
        <taxon>Devosia</taxon>
    </lineage>
</organism>
<dbReference type="InterPro" id="IPR001048">
    <property type="entry name" value="Asp/Glu/Uridylate_kinase"/>
</dbReference>
<comment type="pathway">
    <text evidence="8">Amino-acid biosynthesis; L-proline biosynthesis; L-glutamate 5-semialdehyde from L-glutamate: step 1/2.</text>
</comment>
<dbReference type="CDD" id="cd21157">
    <property type="entry name" value="PUA_G5K"/>
    <property type="match status" value="1"/>
</dbReference>
<keyword evidence="11" id="KW-1185">Reference proteome</keyword>
<comment type="subcellular location">
    <subcellularLocation>
        <location evidence="8">Cytoplasm</location>
    </subcellularLocation>
</comment>
<dbReference type="Proteomes" id="UP001597521">
    <property type="component" value="Unassembled WGS sequence"/>
</dbReference>
<keyword evidence="7 8" id="KW-0067">ATP-binding</keyword>
<keyword evidence="3 8" id="KW-0641">Proline biosynthesis</keyword>
<comment type="function">
    <text evidence="8">Catalyzes the transfer of a phosphate group to glutamate to form L-glutamate 5-phosphate.</text>
</comment>
<protein>
    <recommendedName>
        <fullName evidence="8">Glutamate 5-kinase</fullName>
        <ecNumber evidence="8">2.7.2.11</ecNumber>
    </recommendedName>
    <alternativeName>
        <fullName evidence="8">Gamma-glutamyl kinase</fullName>
        <shortName evidence="8">GK</shortName>
    </alternativeName>
</protein>
<comment type="caution">
    <text evidence="8">Lacks conserved residue(s) required for the propagation of feature annotation.</text>
</comment>
<dbReference type="PANTHER" id="PTHR43654">
    <property type="entry name" value="GLUTAMATE 5-KINASE"/>
    <property type="match status" value="1"/>
</dbReference>
<evidence type="ECO:0000256" key="8">
    <source>
        <dbReference type="HAMAP-Rule" id="MF_00456"/>
    </source>
</evidence>
<dbReference type="EC" id="2.7.2.11" evidence="8"/>
<feature type="binding site" evidence="8">
    <location>
        <position position="13"/>
    </location>
    <ligand>
        <name>ATP</name>
        <dbReference type="ChEBI" id="CHEBI:30616"/>
    </ligand>
</feature>
<dbReference type="NCBIfam" id="TIGR01027">
    <property type="entry name" value="proB"/>
    <property type="match status" value="1"/>
</dbReference>
<keyword evidence="6 8" id="KW-0418">Kinase</keyword>
<dbReference type="PROSITE" id="PS00902">
    <property type="entry name" value="GLUTAMATE_5_KINASE"/>
    <property type="match status" value="1"/>
</dbReference>
<evidence type="ECO:0000256" key="2">
    <source>
        <dbReference type="ARBA" id="ARBA00022605"/>
    </source>
</evidence>
<evidence type="ECO:0000256" key="1">
    <source>
        <dbReference type="ARBA" id="ARBA00022490"/>
    </source>
</evidence>
<dbReference type="Pfam" id="PF01472">
    <property type="entry name" value="PUA"/>
    <property type="match status" value="1"/>
</dbReference>
<dbReference type="SUPFAM" id="SSF88697">
    <property type="entry name" value="PUA domain-like"/>
    <property type="match status" value="1"/>
</dbReference>
<dbReference type="Gene3D" id="3.40.1160.10">
    <property type="entry name" value="Acetylglutamate kinase-like"/>
    <property type="match status" value="1"/>
</dbReference>
<accession>A0ABW5QJ56</accession>
<evidence type="ECO:0000259" key="9">
    <source>
        <dbReference type="SMART" id="SM00359"/>
    </source>
</evidence>
<dbReference type="InterPro" id="IPR011529">
    <property type="entry name" value="Glu_5kinase"/>
</dbReference>
<reference evidence="11" key="1">
    <citation type="journal article" date="2019" name="Int. J. Syst. Evol. Microbiol.">
        <title>The Global Catalogue of Microorganisms (GCM) 10K type strain sequencing project: providing services to taxonomists for standard genome sequencing and annotation.</title>
        <authorList>
            <consortium name="The Broad Institute Genomics Platform"/>
            <consortium name="The Broad Institute Genome Sequencing Center for Infectious Disease"/>
            <person name="Wu L."/>
            <person name="Ma J."/>
        </authorList>
    </citation>
    <scope>NUCLEOTIDE SEQUENCE [LARGE SCALE GENOMIC DNA]</scope>
    <source>
        <strain evidence="11">CCM 7427</strain>
    </source>
</reference>
<feature type="binding site" evidence="8">
    <location>
        <position position="140"/>
    </location>
    <ligand>
        <name>substrate</name>
    </ligand>
</feature>
<dbReference type="SMART" id="SM00359">
    <property type="entry name" value="PUA"/>
    <property type="match status" value="1"/>
</dbReference>
<dbReference type="PANTHER" id="PTHR43654:SF1">
    <property type="entry name" value="ISOPENTENYL PHOSPHATE KINASE"/>
    <property type="match status" value="1"/>
</dbReference>
<comment type="caution">
    <text evidence="10">The sequence shown here is derived from an EMBL/GenBank/DDBJ whole genome shotgun (WGS) entry which is preliminary data.</text>
</comment>
<evidence type="ECO:0000256" key="6">
    <source>
        <dbReference type="ARBA" id="ARBA00022777"/>
    </source>
</evidence>
<dbReference type="PRINTS" id="PR00474">
    <property type="entry name" value="GLU5KINASE"/>
</dbReference>
<comment type="similarity">
    <text evidence="8">Belongs to the glutamate 5-kinase family.</text>
</comment>
<dbReference type="InterPro" id="IPR041739">
    <property type="entry name" value="G5K_ProB"/>
</dbReference>
<feature type="binding site" evidence="8">
    <location>
        <position position="152"/>
    </location>
    <ligand>
        <name>substrate</name>
    </ligand>
</feature>
<evidence type="ECO:0000256" key="3">
    <source>
        <dbReference type="ARBA" id="ARBA00022650"/>
    </source>
</evidence>